<evidence type="ECO:0000256" key="1">
    <source>
        <dbReference type="SAM" id="MobiDB-lite"/>
    </source>
</evidence>
<feature type="region of interest" description="Disordered" evidence="1">
    <location>
        <begin position="356"/>
        <end position="384"/>
    </location>
</feature>
<feature type="transmembrane region" description="Helical" evidence="2">
    <location>
        <begin position="432"/>
        <end position="452"/>
    </location>
</feature>
<dbReference type="RefSeq" id="WP_345218210.1">
    <property type="nucleotide sequence ID" value="NZ_BAAAXE010000001.1"/>
</dbReference>
<gene>
    <name evidence="3" type="ORF">ACFFTU_29620</name>
</gene>
<evidence type="ECO:0000313" key="4">
    <source>
        <dbReference type="Proteomes" id="UP001589718"/>
    </source>
</evidence>
<comment type="caution">
    <text evidence="3">The sequence shown here is derived from an EMBL/GenBank/DDBJ whole genome shotgun (WGS) entry which is preliminary data.</text>
</comment>
<dbReference type="Proteomes" id="UP001589718">
    <property type="component" value="Unassembled WGS sequence"/>
</dbReference>
<feature type="transmembrane region" description="Helical" evidence="2">
    <location>
        <begin position="165"/>
        <end position="182"/>
    </location>
</feature>
<sequence>MNDRIPSPVRLPGGRIPEGAALWRSAEARLRPTAVPVRWWARPVWALVVLGLAGAAVWLLPTAASEPDITAVFGTAPDSAVSRGAIVLTVESQVDTSYYAEEFSGGGSWPVGALWAWLPPTVFQGLVLLEAYWIRRRPALALALLAPLTAAALLLDEGIADAAPAARITAGMAAVLVGLHLLHRVQARARQRTSAVEAAGPGRHPVPAVPVRGRPLLVPGAGAVLLAVAAYFCLADWRAESKGVFLVSGTLGTALLVHAVAEWRGAARLRRHPQPVLRVLVREDVDGRTLVYAADDTAGAEPLLGFRGRGGYEGGAAPRPQGLGPRPMREAVLYGVPALGAELVCVGAVDGPEGRVSVERGAGVPARPERTTRTRSTERDGSTVENIEHPTEAVATGPRQWGAGTVGRGLGAFFLAMAAGAVFNLVTGEMTWSWWMAVVSLPFWLTASATAFNWRVTADRSGVWAAGAWRVKQVRWQEIEKVDTANDSFVLRGSEGEAVALRPTGWTRLDHRTAAGHTAGHAAEAVRAMLADPELRPARESTTAEQGMPLGPVLVVGLLLWGACVYWLF</sequence>
<feature type="transmembrane region" description="Helical" evidence="2">
    <location>
        <begin position="243"/>
        <end position="261"/>
    </location>
</feature>
<keyword evidence="2" id="KW-0812">Transmembrane</keyword>
<evidence type="ECO:0000313" key="3">
    <source>
        <dbReference type="EMBL" id="MFB9524108.1"/>
    </source>
</evidence>
<keyword evidence="2" id="KW-1133">Transmembrane helix</keyword>
<evidence type="ECO:0008006" key="5">
    <source>
        <dbReference type="Google" id="ProtNLM"/>
    </source>
</evidence>
<feature type="transmembrane region" description="Helical" evidence="2">
    <location>
        <begin position="114"/>
        <end position="133"/>
    </location>
</feature>
<keyword evidence="4" id="KW-1185">Reference proteome</keyword>
<feature type="transmembrane region" description="Helical" evidence="2">
    <location>
        <begin position="216"/>
        <end position="237"/>
    </location>
</feature>
<feature type="transmembrane region" description="Helical" evidence="2">
    <location>
        <begin position="39"/>
        <end position="60"/>
    </location>
</feature>
<proteinExistence type="predicted"/>
<feature type="transmembrane region" description="Helical" evidence="2">
    <location>
        <begin position="549"/>
        <end position="568"/>
    </location>
</feature>
<organism evidence="3 4">
    <name type="scientific">Streptomyces cremeus</name>
    <dbReference type="NCBI Taxonomy" id="66881"/>
    <lineage>
        <taxon>Bacteria</taxon>
        <taxon>Bacillati</taxon>
        <taxon>Actinomycetota</taxon>
        <taxon>Actinomycetes</taxon>
        <taxon>Kitasatosporales</taxon>
        <taxon>Streptomycetaceae</taxon>
        <taxon>Streptomyces</taxon>
    </lineage>
</organism>
<name>A0ABV5PMW6_STRCM</name>
<feature type="compositionally biased region" description="Basic and acidic residues" evidence="1">
    <location>
        <begin position="367"/>
        <end position="384"/>
    </location>
</feature>
<dbReference type="EMBL" id="JBHMCR010000019">
    <property type="protein sequence ID" value="MFB9524108.1"/>
    <property type="molecule type" value="Genomic_DNA"/>
</dbReference>
<feature type="transmembrane region" description="Helical" evidence="2">
    <location>
        <begin position="409"/>
        <end position="426"/>
    </location>
</feature>
<accession>A0ABV5PMW6</accession>
<keyword evidence="2" id="KW-0472">Membrane</keyword>
<reference evidence="3 4" key="1">
    <citation type="submission" date="2024-09" db="EMBL/GenBank/DDBJ databases">
        <authorList>
            <person name="Sun Q."/>
            <person name="Mori K."/>
        </authorList>
    </citation>
    <scope>NUCLEOTIDE SEQUENCE [LARGE SCALE GENOMIC DNA]</scope>
    <source>
        <strain evidence="3 4">JCM 4362</strain>
    </source>
</reference>
<feature type="transmembrane region" description="Helical" evidence="2">
    <location>
        <begin position="140"/>
        <end position="159"/>
    </location>
</feature>
<protein>
    <recommendedName>
        <fullName evidence="5">PH domain-containing protein</fullName>
    </recommendedName>
</protein>
<evidence type="ECO:0000256" key="2">
    <source>
        <dbReference type="SAM" id="Phobius"/>
    </source>
</evidence>